<comment type="pathway">
    <text evidence="2">Fermentation; pyruvate fermentation to lactate; (S)-lactate from pyruvate: step 1/1.</text>
</comment>
<dbReference type="InterPro" id="IPR001557">
    <property type="entry name" value="L-lactate/malate_DH"/>
</dbReference>
<dbReference type="InterPro" id="IPR001236">
    <property type="entry name" value="Lactate/malate_DH_N"/>
</dbReference>
<evidence type="ECO:0000259" key="12">
    <source>
        <dbReference type="Pfam" id="PF00056"/>
    </source>
</evidence>
<evidence type="ECO:0000313" key="15">
    <source>
        <dbReference type="Proteomes" id="UP000321523"/>
    </source>
</evidence>
<dbReference type="InterPro" id="IPR036291">
    <property type="entry name" value="NAD(P)-bd_dom_sf"/>
</dbReference>
<organism evidence="14 15">
    <name type="scientific">Skermanella aerolata</name>
    <dbReference type="NCBI Taxonomy" id="393310"/>
    <lineage>
        <taxon>Bacteria</taxon>
        <taxon>Pseudomonadati</taxon>
        <taxon>Pseudomonadota</taxon>
        <taxon>Alphaproteobacteria</taxon>
        <taxon>Rhodospirillales</taxon>
        <taxon>Azospirillaceae</taxon>
        <taxon>Skermanella</taxon>
    </lineage>
</organism>
<evidence type="ECO:0000256" key="10">
    <source>
        <dbReference type="PIRSR" id="PIRSR000102-3"/>
    </source>
</evidence>
<dbReference type="InterPro" id="IPR015955">
    <property type="entry name" value="Lactate_DH/Glyco_Ohase_4_C"/>
</dbReference>
<dbReference type="Pfam" id="PF00056">
    <property type="entry name" value="Ldh_1_N"/>
    <property type="match status" value="1"/>
</dbReference>
<comment type="function">
    <text evidence="1">Catalyzes the reversible oxidation of malate to oxaloacetate.</text>
</comment>
<keyword evidence="15" id="KW-1185">Reference proteome</keyword>
<dbReference type="EMBL" id="BJYZ01000006">
    <property type="protein sequence ID" value="GEO37537.1"/>
    <property type="molecule type" value="Genomic_DNA"/>
</dbReference>
<evidence type="ECO:0000256" key="1">
    <source>
        <dbReference type="ARBA" id="ARBA00003966"/>
    </source>
</evidence>
<comment type="catalytic activity">
    <reaction evidence="7">
        <text>(S)-lactate + NAD(+) = pyruvate + NADH + H(+)</text>
        <dbReference type="Rhea" id="RHEA:23444"/>
        <dbReference type="ChEBI" id="CHEBI:15361"/>
        <dbReference type="ChEBI" id="CHEBI:15378"/>
        <dbReference type="ChEBI" id="CHEBI:16651"/>
        <dbReference type="ChEBI" id="CHEBI:57540"/>
        <dbReference type="ChEBI" id="CHEBI:57945"/>
        <dbReference type="EC" id="1.1.1.27"/>
    </reaction>
</comment>
<dbReference type="Gene3D" id="3.40.50.720">
    <property type="entry name" value="NAD(P)-binding Rossmann-like Domain"/>
    <property type="match status" value="1"/>
</dbReference>
<protein>
    <recommendedName>
        <fullName evidence="4 8">L-lactate dehydrogenase</fullName>
        <ecNumber evidence="4 8">1.1.1.27</ecNumber>
    </recommendedName>
</protein>
<feature type="binding site" evidence="10">
    <location>
        <position position="92"/>
    </location>
    <ligand>
        <name>NAD(+)</name>
        <dbReference type="ChEBI" id="CHEBI:57540"/>
    </ligand>
</feature>
<dbReference type="GO" id="GO:0006096">
    <property type="term" value="P:glycolytic process"/>
    <property type="evidence" value="ECO:0007669"/>
    <property type="project" value="UniProtKB-UniRule"/>
</dbReference>
<dbReference type="CDD" id="cd05292">
    <property type="entry name" value="LDH_2"/>
    <property type="match status" value="1"/>
</dbReference>
<dbReference type="AlphaFoldDB" id="A0A512DM34"/>
<feature type="binding site" evidence="10">
    <location>
        <position position="32"/>
    </location>
    <ligand>
        <name>NAD(+)</name>
        <dbReference type="ChEBI" id="CHEBI:57540"/>
    </ligand>
</feature>
<dbReference type="EC" id="1.1.1.27" evidence="4 8"/>
<dbReference type="PANTHER" id="PTHR43128:SF16">
    <property type="entry name" value="L-LACTATE DEHYDROGENASE"/>
    <property type="match status" value="1"/>
</dbReference>
<evidence type="ECO:0000256" key="3">
    <source>
        <dbReference type="ARBA" id="ARBA00006054"/>
    </source>
</evidence>
<dbReference type="PIRSF" id="PIRSF000102">
    <property type="entry name" value="Lac_mal_DH"/>
    <property type="match status" value="1"/>
</dbReference>
<dbReference type="Proteomes" id="UP000321523">
    <property type="component" value="Unassembled WGS sequence"/>
</dbReference>
<feature type="binding site" evidence="10">
    <location>
        <begin position="7"/>
        <end position="12"/>
    </location>
    <ligand>
        <name>NAD(+)</name>
        <dbReference type="ChEBI" id="CHEBI:57540"/>
    </ligand>
</feature>
<evidence type="ECO:0000256" key="4">
    <source>
        <dbReference type="ARBA" id="ARBA00012967"/>
    </source>
</evidence>
<dbReference type="PRINTS" id="PR00086">
    <property type="entry name" value="LLDHDRGNASE"/>
</dbReference>
<proteinExistence type="inferred from homology"/>
<comment type="caution">
    <text evidence="14">The sequence shown here is derived from an EMBL/GenBank/DDBJ whole genome shotgun (WGS) entry which is preliminary data.</text>
</comment>
<name>A0A512DM34_9PROT</name>
<reference evidence="14 15" key="1">
    <citation type="submission" date="2019-07" db="EMBL/GenBank/DDBJ databases">
        <title>Whole genome shotgun sequence of Skermanella aerolata NBRC 106429.</title>
        <authorList>
            <person name="Hosoyama A."/>
            <person name="Uohara A."/>
            <person name="Ohji S."/>
            <person name="Ichikawa N."/>
        </authorList>
    </citation>
    <scope>NUCLEOTIDE SEQUENCE [LARGE SCALE GENOMIC DNA]</scope>
    <source>
        <strain evidence="14 15">NBRC 106429</strain>
    </source>
</reference>
<evidence type="ECO:0000256" key="9">
    <source>
        <dbReference type="PIRSR" id="PIRSR000102-1"/>
    </source>
</evidence>
<feature type="active site" description="Proton acceptor" evidence="9">
    <location>
        <position position="177"/>
    </location>
</feature>
<dbReference type="OrthoDB" id="9802969at2"/>
<evidence type="ECO:0000313" key="14">
    <source>
        <dbReference type="EMBL" id="GEO37537.1"/>
    </source>
</evidence>
<dbReference type="Pfam" id="PF02866">
    <property type="entry name" value="Ldh_1_C"/>
    <property type="match status" value="1"/>
</dbReference>
<accession>A0A512DM34</accession>
<keyword evidence="6 10" id="KW-0520">NAD</keyword>
<dbReference type="SUPFAM" id="SSF51735">
    <property type="entry name" value="NAD(P)-binding Rossmann-fold domains"/>
    <property type="match status" value="1"/>
</dbReference>
<dbReference type="UniPathway" id="UPA00554">
    <property type="reaction ID" value="UER00611"/>
</dbReference>
<dbReference type="InterPro" id="IPR018177">
    <property type="entry name" value="L-lactate_DH_AS"/>
</dbReference>
<sequence>MKIGIVGAGFVGSAAAYAMVMRGVGTEIVLVDRNQDLAVAQAEDIHHATPFAYPMPVNAGDYEALAGSCVVVLAAGANQRPGETRLELLERNAAVFGDIIPRVLAAAPQAILLVATNPVDVMTQVSLEIARRTSPDFPVGKVIGSGTILDTARFRALLAKHLGISPKSVHAHVLGEHGDSEVLHWSGADAGAMPISDFADQVGHPLTDAVRAEIDQGVRGAAGKIIKGKGATWYGIGGGLARIVQAISDDERAVMTCSVVNPEVAGVQNVALSLPRIVGLEGVLGTIHPHLDKGEMAALSRSAGILKEAVTTLGIK</sequence>
<dbReference type="NCBIfam" id="TIGR01771">
    <property type="entry name" value="L-LDH-NAD"/>
    <property type="match status" value="1"/>
</dbReference>
<dbReference type="GO" id="GO:0005737">
    <property type="term" value="C:cytoplasm"/>
    <property type="evidence" value="ECO:0007669"/>
    <property type="project" value="UniProtKB-UniRule"/>
</dbReference>
<dbReference type="PANTHER" id="PTHR43128">
    <property type="entry name" value="L-2-HYDROXYCARBOXYLATE DEHYDROGENASE (NAD(P)(+))"/>
    <property type="match status" value="1"/>
</dbReference>
<evidence type="ECO:0000256" key="2">
    <source>
        <dbReference type="ARBA" id="ARBA00004843"/>
    </source>
</evidence>
<evidence type="ECO:0000256" key="8">
    <source>
        <dbReference type="NCBIfam" id="TIGR01771"/>
    </source>
</evidence>
<feature type="domain" description="Lactate/malate dehydrogenase C-terminal" evidence="13">
    <location>
        <begin position="147"/>
        <end position="311"/>
    </location>
</feature>
<evidence type="ECO:0000256" key="5">
    <source>
        <dbReference type="ARBA" id="ARBA00023002"/>
    </source>
</evidence>
<dbReference type="GO" id="GO:0006089">
    <property type="term" value="P:lactate metabolic process"/>
    <property type="evidence" value="ECO:0007669"/>
    <property type="project" value="TreeGrafter"/>
</dbReference>
<dbReference type="InterPro" id="IPR022383">
    <property type="entry name" value="Lactate/malate_DH_C"/>
</dbReference>
<evidence type="ECO:0000256" key="11">
    <source>
        <dbReference type="RuleBase" id="RU003369"/>
    </source>
</evidence>
<dbReference type="InterPro" id="IPR011304">
    <property type="entry name" value="L-lactate_DH"/>
</dbReference>
<evidence type="ECO:0000256" key="7">
    <source>
        <dbReference type="ARBA" id="ARBA00049258"/>
    </source>
</evidence>
<dbReference type="Gene3D" id="3.90.110.10">
    <property type="entry name" value="Lactate dehydrogenase/glycoside hydrolase, family 4, C-terminal"/>
    <property type="match status" value="1"/>
</dbReference>
<gene>
    <name evidence="14" type="primary">ldh_1</name>
    <name evidence="14" type="ORF">SAE02_16850</name>
</gene>
<evidence type="ECO:0000256" key="6">
    <source>
        <dbReference type="ARBA" id="ARBA00023027"/>
    </source>
</evidence>
<comment type="similarity">
    <text evidence="3">Belongs to the LDH/MDH superfamily. LDH family.</text>
</comment>
<feature type="domain" description="Lactate/malate dehydrogenase N-terminal" evidence="12">
    <location>
        <begin position="1"/>
        <end position="131"/>
    </location>
</feature>
<keyword evidence="5 11" id="KW-0560">Oxidoreductase</keyword>
<dbReference type="PROSITE" id="PS00064">
    <property type="entry name" value="L_LDH"/>
    <property type="match status" value="1"/>
</dbReference>
<dbReference type="GO" id="GO:0004459">
    <property type="term" value="F:L-lactate dehydrogenase (NAD+) activity"/>
    <property type="evidence" value="ECO:0007669"/>
    <property type="project" value="UniProtKB-UniRule"/>
</dbReference>
<evidence type="ECO:0000259" key="13">
    <source>
        <dbReference type="Pfam" id="PF02866"/>
    </source>
</evidence>
<dbReference type="SUPFAM" id="SSF56327">
    <property type="entry name" value="LDH C-terminal domain-like"/>
    <property type="match status" value="1"/>
</dbReference>
<dbReference type="RefSeq" id="WP_044427289.1">
    <property type="nucleotide sequence ID" value="NZ_BJYZ01000006.1"/>
</dbReference>